<keyword evidence="4" id="KW-1185">Reference proteome</keyword>
<evidence type="ECO:0000256" key="2">
    <source>
        <dbReference type="SAM" id="Phobius"/>
    </source>
</evidence>
<proteinExistence type="predicted"/>
<dbReference type="Proteomes" id="UP000193922">
    <property type="component" value="Unassembled WGS sequence"/>
</dbReference>
<name>A0A1Y1WEF4_9FUNG</name>
<dbReference type="Pfam" id="PF13430">
    <property type="entry name" value="DUF4112"/>
    <property type="match status" value="1"/>
</dbReference>
<dbReference type="OrthoDB" id="2103474at2759"/>
<protein>
    <submittedName>
        <fullName evidence="3">Uncharacterized protein</fullName>
    </submittedName>
</protein>
<dbReference type="AlphaFoldDB" id="A0A1Y1WEF4"/>
<feature type="region of interest" description="Disordered" evidence="1">
    <location>
        <begin position="226"/>
        <end position="250"/>
    </location>
</feature>
<evidence type="ECO:0000256" key="1">
    <source>
        <dbReference type="SAM" id="MobiDB-lite"/>
    </source>
</evidence>
<dbReference type="GeneID" id="63802020"/>
<accession>A0A1Y1WEF4</accession>
<dbReference type="RefSeq" id="XP_040745297.1">
    <property type="nucleotide sequence ID" value="XM_040885372.1"/>
</dbReference>
<gene>
    <name evidence="3" type="ORF">DL89DRAFT_255595</name>
</gene>
<organism evidence="3 4">
    <name type="scientific">Linderina pennispora</name>
    <dbReference type="NCBI Taxonomy" id="61395"/>
    <lineage>
        <taxon>Eukaryota</taxon>
        <taxon>Fungi</taxon>
        <taxon>Fungi incertae sedis</taxon>
        <taxon>Zoopagomycota</taxon>
        <taxon>Kickxellomycotina</taxon>
        <taxon>Kickxellomycetes</taxon>
        <taxon>Kickxellales</taxon>
        <taxon>Kickxellaceae</taxon>
        <taxon>Linderina</taxon>
    </lineage>
</organism>
<evidence type="ECO:0000313" key="4">
    <source>
        <dbReference type="Proteomes" id="UP000193922"/>
    </source>
</evidence>
<sequence length="362" mass="40832">MADITGYVYKHLSKDEQHTVEALRKGTELLDNTRIGILPLTLNEYLLICPLFNPIVIIRNARQYYQLKKFGHTHTRTKRKIFRNFLKTAAVGFIPIFNVLWTRKFRCNQRNMRLVERSLRKEECRFLFGTTSPPDDVPLPRNVEKLFDSCPKYERPARYGPNATMELKESNWLTHVVDVCESRSSTDVTLAGSEHEIKPATKPTRTPPTNTAVSVDISMPRSIQSELGTGGDSVYEDATSELSRNPWSAPSAGATRVVRVTTVVSECTGRQTPSAASVTASQMREGMPTPLLEITPESDTSDHELGQWREQSAESLHRKDVRILEKRGMRVPSSTPTPAGWTSAPFAVAQYFYSYLWPPSSP</sequence>
<keyword evidence="2" id="KW-0812">Transmembrane</keyword>
<reference evidence="3 4" key="1">
    <citation type="submission" date="2016-07" db="EMBL/GenBank/DDBJ databases">
        <title>Pervasive Adenine N6-methylation of Active Genes in Fungi.</title>
        <authorList>
            <consortium name="DOE Joint Genome Institute"/>
            <person name="Mondo S.J."/>
            <person name="Dannebaum R.O."/>
            <person name="Kuo R.C."/>
            <person name="Labutti K."/>
            <person name="Haridas S."/>
            <person name="Kuo A."/>
            <person name="Salamov A."/>
            <person name="Ahrendt S.R."/>
            <person name="Lipzen A."/>
            <person name="Sullivan W."/>
            <person name="Andreopoulos W.B."/>
            <person name="Clum A."/>
            <person name="Lindquist E."/>
            <person name="Daum C."/>
            <person name="Ramamoorthy G.K."/>
            <person name="Gryganskyi A."/>
            <person name="Culley D."/>
            <person name="Magnuson J.K."/>
            <person name="James T.Y."/>
            <person name="O'Malley M.A."/>
            <person name="Stajich J.E."/>
            <person name="Spatafora J.W."/>
            <person name="Visel A."/>
            <person name="Grigoriev I.V."/>
        </authorList>
    </citation>
    <scope>NUCLEOTIDE SEQUENCE [LARGE SCALE GENOMIC DNA]</scope>
    <source>
        <strain evidence="3 4">ATCC 12442</strain>
    </source>
</reference>
<dbReference type="InterPro" id="IPR025187">
    <property type="entry name" value="DUF4112"/>
</dbReference>
<feature type="transmembrane region" description="Helical" evidence="2">
    <location>
        <begin position="45"/>
        <end position="61"/>
    </location>
</feature>
<keyword evidence="2" id="KW-0472">Membrane</keyword>
<evidence type="ECO:0000313" key="3">
    <source>
        <dbReference type="EMBL" id="ORX71873.1"/>
    </source>
</evidence>
<dbReference type="EMBL" id="MCFD01000003">
    <property type="protein sequence ID" value="ORX71873.1"/>
    <property type="molecule type" value="Genomic_DNA"/>
</dbReference>
<comment type="caution">
    <text evidence="3">The sequence shown here is derived from an EMBL/GenBank/DDBJ whole genome shotgun (WGS) entry which is preliminary data.</text>
</comment>
<keyword evidence="2" id="KW-1133">Transmembrane helix</keyword>
<feature type="transmembrane region" description="Helical" evidence="2">
    <location>
        <begin position="81"/>
        <end position="101"/>
    </location>
</feature>